<gene>
    <name evidence="1" type="ORF">B0X71_05520</name>
</gene>
<protein>
    <submittedName>
        <fullName evidence="1">Uncharacterized protein</fullName>
    </submittedName>
</protein>
<evidence type="ECO:0000313" key="1">
    <source>
        <dbReference type="EMBL" id="AQQ52608.1"/>
    </source>
</evidence>
<dbReference type="KEGG" id="pmar:B0X71_05520"/>
<evidence type="ECO:0000313" key="2">
    <source>
        <dbReference type="Proteomes" id="UP000188184"/>
    </source>
</evidence>
<dbReference type="Proteomes" id="UP000188184">
    <property type="component" value="Chromosome"/>
</dbReference>
<proteinExistence type="predicted"/>
<dbReference type="EMBL" id="CP019640">
    <property type="protein sequence ID" value="AQQ52608.1"/>
    <property type="molecule type" value="Genomic_DNA"/>
</dbReference>
<sequence>MKNAAMLLAVLLLVIATGFKIAYASSPTQENSEIQVAAVNAGLDENGDTVFKIYFMFDLDKNPILANRNAVQVDWPDGWRLESYNLMEDGKYRDNGTTVRSVNKRSDIRIAVDSARHFNQYGQGQGYIILTSEDKEVICEQINSSVHVGFHYTSPVKKFKFADSAAWNNEAAVGFH</sequence>
<dbReference type="OrthoDB" id="2732683at2"/>
<reference evidence="1 2" key="1">
    <citation type="submission" date="2017-02" db="EMBL/GenBank/DDBJ databases">
        <title>The complete genomic sequence of a novel cold adapted crude oil-degrading bacterium Planococcus qaidamina Y42.</title>
        <authorList>
            <person name="Yang R."/>
        </authorList>
    </citation>
    <scope>NUCLEOTIDE SEQUENCE [LARGE SCALE GENOMIC DNA]</scope>
    <source>
        <strain evidence="1 2">Y42</strain>
    </source>
</reference>
<dbReference type="RefSeq" id="WP_077588492.1">
    <property type="nucleotide sequence ID" value="NZ_CP019640.1"/>
</dbReference>
<organism evidence="1 2">
    <name type="scientific">Planococcus lenghuensis</name>
    <dbReference type="NCBI Taxonomy" id="2213202"/>
    <lineage>
        <taxon>Bacteria</taxon>
        <taxon>Bacillati</taxon>
        <taxon>Bacillota</taxon>
        <taxon>Bacilli</taxon>
        <taxon>Bacillales</taxon>
        <taxon>Caryophanaceae</taxon>
        <taxon>Planococcus</taxon>
    </lineage>
</organism>
<name>A0A1Q2KWL9_9BACL</name>
<dbReference type="AlphaFoldDB" id="A0A1Q2KWL9"/>
<accession>A0A1Q2KWL9</accession>
<keyword evidence="2" id="KW-1185">Reference proteome</keyword>